<evidence type="ECO:0000313" key="2">
    <source>
        <dbReference type="Proteomes" id="UP000077275"/>
    </source>
</evidence>
<comment type="caution">
    <text evidence="1">The sequence shown here is derived from an EMBL/GenBank/DDBJ whole genome shotgun (WGS) entry which is preliminary data.</text>
</comment>
<dbReference type="PATRIC" id="fig|47311.3.peg.1063"/>
<name>A0A166E503_9EURY</name>
<dbReference type="SUPFAM" id="SSF46689">
    <property type="entry name" value="Homeodomain-like"/>
    <property type="match status" value="1"/>
</dbReference>
<proteinExistence type="predicted"/>
<sequence>MVGRSKIEVKDHLSLKEILAEIKNRKVDYDLTERLIFMSDILKGFSVPKASKNIGIAHSTSYEWLKMWNLEGIEGLYPKHDGGRPPKLSKEDLEKLDKILEKTPNLTNDIASDIIKHEFDVEFSYRNISRILRKLKYTYTKPYMIYAKMPEYAEEQLKKNFKS</sequence>
<keyword evidence="2" id="KW-1185">Reference proteome</keyword>
<evidence type="ECO:0008006" key="3">
    <source>
        <dbReference type="Google" id="ProtNLM"/>
    </source>
</evidence>
<dbReference type="RefSeq" id="WP_067259540.1">
    <property type="nucleotide sequence ID" value="NZ_LWMW01000096.1"/>
</dbReference>
<dbReference type="Pfam" id="PF13565">
    <property type="entry name" value="HTH_32"/>
    <property type="match status" value="1"/>
</dbReference>
<dbReference type="STRING" id="47311.MBCUT_09630"/>
<evidence type="ECO:0000313" key="1">
    <source>
        <dbReference type="EMBL" id="KZX16285.1"/>
    </source>
</evidence>
<reference evidence="1 2" key="1">
    <citation type="submission" date="2016-04" db="EMBL/GenBank/DDBJ databases">
        <title>Genome sequence of Methanobrevibacter cuticularis DSM 11139.</title>
        <authorList>
            <person name="Poehlein A."/>
            <person name="Seedorf H."/>
            <person name="Daniel R."/>
        </authorList>
    </citation>
    <scope>NUCLEOTIDE SEQUENCE [LARGE SCALE GENOMIC DNA]</scope>
    <source>
        <strain evidence="1 2">DSM 11139</strain>
    </source>
</reference>
<organism evidence="1 2">
    <name type="scientific">Methanobrevibacter cuticularis</name>
    <dbReference type="NCBI Taxonomy" id="47311"/>
    <lineage>
        <taxon>Archaea</taxon>
        <taxon>Methanobacteriati</taxon>
        <taxon>Methanobacteriota</taxon>
        <taxon>Methanomada group</taxon>
        <taxon>Methanobacteria</taxon>
        <taxon>Methanobacteriales</taxon>
        <taxon>Methanobacteriaceae</taxon>
        <taxon>Methanobrevibacter</taxon>
    </lineage>
</organism>
<protein>
    <recommendedName>
        <fullName evidence="3">Winged helix-turn helix domain-containing protein</fullName>
    </recommendedName>
</protein>
<dbReference type="OrthoDB" id="73794at2157"/>
<dbReference type="EMBL" id="LWMW01000096">
    <property type="protein sequence ID" value="KZX16285.1"/>
    <property type="molecule type" value="Genomic_DNA"/>
</dbReference>
<dbReference type="Proteomes" id="UP000077275">
    <property type="component" value="Unassembled WGS sequence"/>
</dbReference>
<accession>A0A166E503</accession>
<dbReference type="AlphaFoldDB" id="A0A166E503"/>
<gene>
    <name evidence="1" type="ORF">MBCUT_09630</name>
</gene>
<dbReference type="InterPro" id="IPR009057">
    <property type="entry name" value="Homeodomain-like_sf"/>
</dbReference>